<feature type="compositionally biased region" description="Basic and acidic residues" evidence="2">
    <location>
        <begin position="741"/>
        <end position="755"/>
    </location>
</feature>
<reference evidence="4" key="3">
    <citation type="submission" date="2025-08" db="UniProtKB">
        <authorList>
            <consortium name="Ensembl"/>
        </authorList>
    </citation>
    <scope>IDENTIFICATION</scope>
</reference>
<feature type="compositionally biased region" description="Basic and acidic residues" evidence="2">
    <location>
        <begin position="448"/>
        <end position="460"/>
    </location>
</feature>
<accession>F7BDS7</accession>
<dbReference type="InParanoid" id="F7BDS7"/>
<dbReference type="Proteomes" id="UP000008144">
    <property type="component" value="Chromosome 3"/>
</dbReference>
<dbReference type="GeneTree" id="ENSGT00390000007074"/>
<dbReference type="PANTHER" id="PTHR13384:SF19">
    <property type="entry name" value="G PATCH DOMAIN-CONTAINING PROTEIN 1"/>
    <property type="match status" value="1"/>
</dbReference>
<dbReference type="InterPro" id="IPR011666">
    <property type="entry name" value="DUF1604"/>
</dbReference>
<evidence type="ECO:0000256" key="1">
    <source>
        <dbReference type="ARBA" id="ARBA00008600"/>
    </source>
</evidence>
<dbReference type="GO" id="GO:0005634">
    <property type="term" value="C:nucleus"/>
    <property type="evidence" value="ECO:0000318"/>
    <property type="project" value="GO_Central"/>
</dbReference>
<feature type="compositionally biased region" description="Acidic residues" evidence="2">
    <location>
        <begin position="681"/>
        <end position="698"/>
    </location>
</feature>
<dbReference type="PROSITE" id="PS50174">
    <property type="entry name" value="G_PATCH"/>
    <property type="match status" value="1"/>
</dbReference>
<dbReference type="Pfam" id="PF07713">
    <property type="entry name" value="DUF1604"/>
    <property type="match status" value="1"/>
</dbReference>
<dbReference type="Pfam" id="PF01585">
    <property type="entry name" value="G-patch"/>
    <property type="match status" value="1"/>
</dbReference>
<gene>
    <name evidence="4" type="primary">LOC100184230</name>
</gene>
<organism evidence="4 5">
    <name type="scientific">Ciona intestinalis</name>
    <name type="common">Transparent sea squirt</name>
    <name type="synonym">Ascidia intestinalis</name>
    <dbReference type="NCBI Taxonomy" id="7719"/>
    <lineage>
        <taxon>Eukaryota</taxon>
        <taxon>Metazoa</taxon>
        <taxon>Chordata</taxon>
        <taxon>Tunicata</taxon>
        <taxon>Ascidiacea</taxon>
        <taxon>Phlebobranchia</taxon>
        <taxon>Cionidae</taxon>
        <taxon>Ciona</taxon>
    </lineage>
</organism>
<dbReference type="InterPro" id="IPR000467">
    <property type="entry name" value="G_patch_dom"/>
</dbReference>
<reference evidence="4" key="4">
    <citation type="submission" date="2025-09" db="UniProtKB">
        <authorList>
            <consortium name="Ensembl"/>
        </authorList>
    </citation>
    <scope>IDENTIFICATION</scope>
</reference>
<dbReference type="Pfam" id="PF26093">
    <property type="entry name" value="HTH_TGH"/>
    <property type="match status" value="1"/>
</dbReference>
<reference evidence="5" key="1">
    <citation type="journal article" date="2002" name="Science">
        <title>The draft genome of Ciona intestinalis: insights into chordate and vertebrate origins.</title>
        <authorList>
            <person name="Dehal P."/>
            <person name="Satou Y."/>
            <person name="Campbell R.K."/>
            <person name="Chapman J."/>
            <person name="Degnan B."/>
            <person name="De Tomaso A."/>
            <person name="Davidson B."/>
            <person name="Di Gregorio A."/>
            <person name="Gelpke M."/>
            <person name="Goodstein D.M."/>
            <person name="Harafuji N."/>
            <person name="Hastings K.E."/>
            <person name="Ho I."/>
            <person name="Hotta K."/>
            <person name="Huang W."/>
            <person name="Kawashima T."/>
            <person name="Lemaire P."/>
            <person name="Martinez D."/>
            <person name="Meinertzhagen I.A."/>
            <person name="Necula S."/>
            <person name="Nonaka M."/>
            <person name="Putnam N."/>
            <person name="Rash S."/>
            <person name="Saiga H."/>
            <person name="Satake M."/>
            <person name="Terry A."/>
            <person name="Yamada L."/>
            <person name="Wang H.G."/>
            <person name="Awazu S."/>
            <person name="Azumi K."/>
            <person name="Boore J."/>
            <person name="Branno M."/>
            <person name="Chin-Bow S."/>
            <person name="DeSantis R."/>
            <person name="Doyle S."/>
            <person name="Francino P."/>
            <person name="Keys D.N."/>
            <person name="Haga S."/>
            <person name="Hayashi H."/>
            <person name="Hino K."/>
            <person name="Imai K.S."/>
            <person name="Inaba K."/>
            <person name="Kano S."/>
            <person name="Kobayashi K."/>
            <person name="Kobayashi M."/>
            <person name="Lee B.I."/>
            <person name="Makabe K.W."/>
            <person name="Manohar C."/>
            <person name="Matassi G."/>
            <person name="Medina M."/>
            <person name="Mochizuki Y."/>
            <person name="Mount S."/>
            <person name="Morishita T."/>
            <person name="Miura S."/>
            <person name="Nakayama A."/>
            <person name="Nishizaka S."/>
            <person name="Nomoto H."/>
            <person name="Ohta F."/>
            <person name="Oishi K."/>
            <person name="Rigoutsos I."/>
            <person name="Sano M."/>
            <person name="Sasaki A."/>
            <person name="Sasakura Y."/>
            <person name="Shoguchi E."/>
            <person name="Shin-i T."/>
            <person name="Spagnuolo A."/>
            <person name="Stainier D."/>
            <person name="Suzuki M.M."/>
            <person name="Tassy O."/>
            <person name="Takatori N."/>
            <person name="Tokuoka M."/>
            <person name="Yagi K."/>
            <person name="Yoshizaki F."/>
            <person name="Wada S."/>
            <person name="Zhang C."/>
            <person name="Hyatt P.D."/>
            <person name="Larimer F."/>
            <person name="Detter C."/>
            <person name="Doggett N."/>
            <person name="Glavina T."/>
            <person name="Hawkins T."/>
            <person name="Richardson P."/>
            <person name="Lucas S."/>
            <person name="Kohara Y."/>
            <person name="Levine M."/>
            <person name="Satoh N."/>
            <person name="Rokhsar D.S."/>
        </authorList>
    </citation>
    <scope>NUCLEOTIDE SEQUENCE [LARGE SCALE GENOMIC DNA]</scope>
</reference>
<dbReference type="Ensembl" id="ENSCINT00000023572.2">
    <property type="protein sequence ID" value="ENSCINP00000023326.2"/>
    <property type="gene ID" value="ENSCING00000012518.2"/>
</dbReference>
<sequence length="805" mass="91226">IMSDSDDDHPFAKYGNALKDLEEATSKPSSIPIHEQTVTDEQGRRRFHGAFTGGFSAGYYNSVGSKDGWTPSEFKSTRSNKTGKKTFTPHDFMDTEDVSDFGIAPTLLQAKQNFQHGQKRNLINERQLQVEEKKMTLSLGTELLESLIVPTRSNIGKQLLCKLGWKEGQGIGPRVDRARYQEENEDEIKEQPKVYGCYIPGRSIQSSIEDTFGQEPITFAPKDQMPVKIIAKADLHGLGYSGINPTNALFIKQKKSSGVEARMKSGSKLSIKGQAFGVGAYEEEDEDIYSMDTMENYDRVLTAEANPQDSYGWTKPKAIASSHKVEAIEFNKNEAITGFIPAEKKKFVERKCYSAPKLPPDFDCNRRLKLQHEVNRINEMHLSQPGNFHVPAAVTTAHLTAKERKTMLGNANSKEKYVSVFDFISPDDRNRMEMAKKKPTELGFTAGKNEEPEKLSKPERPTAPLVDPKSLRPFNNNPEKQRRYEQYERAVRQRKTDPYLGIDSDLTEWERNHERHEFSQLAQVYSHLTSSMKSKFTKATDEEQELTTAVKKESSKHVFGIMTRDRIEWHPDPLLCKRFNVPDPFPKSDVVGIAKAVPNFDLPSLKHQGPAERPILEDSELPQNMLKEMQKVSSGSASNEIKKNNDLSEVQSTKDNENDETAEEEERASMDLFKSIFAASSDEESDDENEEQEDDLEEPEKQKVEKVENLSFPPSMPHVFTPVNKKLSINEEPQQSTSDLLKPKESLASQEKNEEKEEDLFGPALPPPRKAGTLNSSKNDDSFSKRHKEKHKSHKSHKKSSKHKK</sequence>
<dbReference type="PANTHER" id="PTHR13384">
    <property type="entry name" value="G PATCH DOMAIN-CONTAINING PROTEIN 1"/>
    <property type="match status" value="1"/>
</dbReference>
<dbReference type="EMBL" id="EAAA01001799">
    <property type="status" value="NOT_ANNOTATED_CDS"/>
    <property type="molecule type" value="Genomic_DNA"/>
</dbReference>
<reference evidence="4" key="2">
    <citation type="journal article" date="2008" name="Genome Biol.">
        <title>Improved genome assembly and evidence-based global gene model set for the chordate Ciona intestinalis: new insight into intron and operon populations.</title>
        <authorList>
            <person name="Satou Y."/>
            <person name="Mineta K."/>
            <person name="Ogasawara M."/>
            <person name="Sasakura Y."/>
            <person name="Shoguchi E."/>
            <person name="Ueno K."/>
            <person name="Yamada L."/>
            <person name="Matsumoto J."/>
            <person name="Wasserscheid J."/>
            <person name="Dewar K."/>
            <person name="Wiley G.B."/>
            <person name="Macmil S.L."/>
            <person name="Roe B.A."/>
            <person name="Zeller R.W."/>
            <person name="Hastings K.E."/>
            <person name="Lemaire P."/>
            <person name="Lindquist E."/>
            <person name="Endo T."/>
            <person name="Hotta K."/>
            <person name="Inaba K."/>
        </authorList>
    </citation>
    <scope>NUCLEOTIDE SEQUENCE [LARGE SCALE GENOMIC DNA]</scope>
    <source>
        <strain evidence="4">wild type</strain>
    </source>
</reference>
<dbReference type="GO" id="GO:0006397">
    <property type="term" value="P:mRNA processing"/>
    <property type="evidence" value="ECO:0007669"/>
    <property type="project" value="InterPro"/>
</dbReference>
<feature type="compositionally biased region" description="Acidic residues" evidence="2">
    <location>
        <begin position="657"/>
        <end position="666"/>
    </location>
</feature>
<feature type="compositionally biased region" description="Basic and acidic residues" evidence="2">
    <location>
        <begin position="640"/>
        <end position="656"/>
    </location>
</feature>
<dbReference type="HOGENOM" id="CLU_008613_1_0_1"/>
<evidence type="ECO:0000313" key="5">
    <source>
        <dbReference type="Proteomes" id="UP000008144"/>
    </source>
</evidence>
<feature type="region of interest" description="Disordered" evidence="2">
    <location>
        <begin position="629"/>
        <end position="805"/>
    </location>
</feature>
<feature type="region of interest" description="Disordered" evidence="2">
    <location>
        <begin position="436"/>
        <end position="480"/>
    </location>
</feature>
<keyword evidence="5" id="KW-1185">Reference proteome</keyword>
<evidence type="ECO:0000313" key="4">
    <source>
        <dbReference type="Ensembl" id="ENSCINP00000023326.2"/>
    </source>
</evidence>
<evidence type="ECO:0000256" key="2">
    <source>
        <dbReference type="SAM" id="MobiDB-lite"/>
    </source>
</evidence>
<feature type="compositionally biased region" description="Basic residues" evidence="2">
    <location>
        <begin position="785"/>
        <end position="805"/>
    </location>
</feature>
<feature type="compositionally biased region" description="Basic and acidic residues" evidence="2">
    <location>
        <begin position="699"/>
        <end position="708"/>
    </location>
</feature>
<dbReference type="STRING" id="7719.ENSCINP00000023326"/>
<protein>
    <submittedName>
        <fullName evidence="4">G patch domain-containing protein 1</fullName>
    </submittedName>
</protein>
<dbReference type="OMA" id="DQQKPDT"/>
<name>F7BDS7_CIOIN</name>
<dbReference type="GO" id="GO:0003723">
    <property type="term" value="F:RNA binding"/>
    <property type="evidence" value="ECO:0000318"/>
    <property type="project" value="GO_Central"/>
</dbReference>
<dbReference type="AlphaFoldDB" id="F7BDS7"/>
<dbReference type="FunCoup" id="F7BDS7">
    <property type="interactions" value="388"/>
</dbReference>
<evidence type="ECO:0000259" key="3">
    <source>
        <dbReference type="PROSITE" id="PS50174"/>
    </source>
</evidence>
<comment type="similarity">
    <text evidence="1">Belongs to the GPATCH1 family.</text>
</comment>
<proteinExistence type="inferred from homology"/>
<feature type="domain" description="G-patch" evidence="3">
    <location>
        <begin position="152"/>
        <end position="172"/>
    </location>
</feature>